<dbReference type="InterPro" id="IPR001283">
    <property type="entry name" value="CRISP-related"/>
</dbReference>
<dbReference type="GO" id="GO:0005576">
    <property type="term" value="C:extracellular region"/>
    <property type="evidence" value="ECO:0007669"/>
    <property type="project" value="InterPro"/>
</dbReference>
<feature type="signal peptide" evidence="1">
    <location>
        <begin position="1"/>
        <end position="15"/>
    </location>
</feature>
<sequence length="305" mass="32438">MRAFIVASALFGVLALSKPIERRELVTVEDIVTVYTTVTEGAVPTNPVDVNGQYAHSQFHTRSWSRTWSYVATTATVVSSSNVEPTETSTASTETPVSTSSSAEVQVITSSSSVAQVTTSSSITVIQSSSTSTTAAAATSSASSYETIVLNQHNIHRTNHSAVDIAWNETLAATALKIAQSCVYAHDTDTDGGGYGQNIGAGSPPSDVGSMITNMMYNGEIGYYPLPWGEDSPNMSNFEQWGHFSQIVWKDTTSIGCATYECSTLENVSSDVEPYFTVCNYYPAGNYQGEYSNVGAPLGDATVTV</sequence>
<keyword evidence="4" id="KW-1185">Reference proteome</keyword>
<protein>
    <submittedName>
        <fullName evidence="3">Putative scp-like extracellular</fullName>
    </submittedName>
</protein>
<feature type="chain" id="PRO_5012475220" evidence="1">
    <location>
        <begin position="16"/>
        <end position="305"/>
    </location>
</feature>
<gene>
    <name evidence="3" type="ORF">UCRPC4_g04934</name>
</gene>
<dbReference type="InterPro" id="IPR014044">
    <property type="entry name" value="CAP_dom"/>
</dbReference>
<name>A0A0G2GNR7_PHACM</name>
<accession>A0A0G2GNR7</accession>
<dbReference type="SMART" id="SM00198">
    <property type="entry name" value="SCP"/>
    <property type="match status" value="1"/>
</dbReference>
<evidence type="ECO:0000313" key="3">
    <source>
        <dbReference type="EMBL" id="KKY18465.1"/>
    </source>
</evidence>
<dbReference type="InterPro" id="IPR035940">
    <property type="entry name" value="CAP_sf"/>
</dbReference>
<feature type="domain" description="SCP" evidence="2">
    <location>
        <begin position="144"/>
        <end position="289"/>
    </location>
</feature>
<evidence type="ECO:0000313" key="4">
    <source>
        <dbReference type="Proteomes" id="UP000053317"/>
    </source>
</evidence>
<dbReference type="FunFam" id="3.40.33.10:FF:000018">
    <property type="entry name" value="SCP-like extracellular protein, putative"/>
    <property type="match status" value="1"/>
</dbReference>
<dbReference type="CDD" id="cd05380">
    <property type="entry name" value="CAP_euk"/>
    <property type="match status" value="1"/>
</dbReference>
<dbReference type="PROSITE" id="PS01009">
    <property type="entry name" value="CRISP_1"/>
    <property type="match status" value="1"/>
</dbReference>
<proteinExistence type="predicted"/>
<evidence type="ECO:0000259" key="2">
    <source>
        <dbReference type="SMART" id="SM00198"/>
    </source>
</evidence>
<evidence type="ECO:0000256" key="1">
    <source>
        <dbReference type="SAM" id="SignalP"/>
    </source>
</evidence>
<dbReference type="InterPro" id="IPR018244">
    <property type="entry name" value="Allrgn_V5/Tpx1_CS"/>
</dbReference>
<dbReference type="Pfam" id="PF00188">
    <property type="entry name" value="CAP"/>
    <property type="match status" value="1"/>
</dbReference>
<dbReference type="Proteomes" id="UP000053317">
    <property type="component" value="Unassembled WGS sequence"/>
</dbReference>
<dbReference type="EMBL" id="LCWF01000121">
    <property type="protein sequence ID" value="KKY18465.1"/>
    <property type="molecule type" value="Genomic_DNA"/>
</dbReference>
<dbReference type="Gene3D" id="3.40.33.10">
    <property type="entry name" value="CAP"/>
    <property type="match status" value="1"/>
</dbReference>
<dbReference type="PANTHER" id="PTHR10334">
    <property type="entry name" value="CYSTEINE-RICH SECRETORY PROTEIN-RELATED"/>
    <property type="match status" value="1"/>
</dbReference>
<dbReference type="PRINTS" id="PR00837">
    <property type="entry name" value="V5TPXLIKE"/>
</dbReference>
<comment type="caution">
    <text evidence="3">The sequence shown here is derived from an EMBL/GenBank/DDBJ whole genome shotgun (WGS) entry which is preliminary data.</text>
</comment>
<keyword evidence="1" id="KW-0732">Signal</keyword>
<dbReference type="OrthoDB" id="337038at2759"/>
<dbReference type="AlphaFoldDB" id="A0A0G2GNR7"/>
<dbReference type="SUPFAM" id="SSF55797">
    <property type="entry name" value="PR-1-like"/>
    <property type="match status" value="1"/>
</dbReference>
<organism evidence="3 4">
    <name type="scientific">Phaeomoniella chlamydospora</name>
    <name type="common">Phaeoacremonium chlamydosporum</name>
    <dbReference type="NCBI Taxonomy" id="158046"/>
    <lineage>
        <taxon>Eukaryota</taxon>
        <taxon>Fungi</taxon>
        <taxon>Dikarya</taxon>
        <taxon>Ascomycota</taxon>
        <taxon>Pezizomycotina</taxon>
        <taxon>Eurotiomycetes</taxon>
        <taxon>Chaetothyriomycetidae</taxon>
        <taxon>Phaeomoniellales</taxon>
        <taxon>Phaeomoniellaceae</taxon>
        <taxon>Phaeomoniella</taxon>
    </lineage>
</organism>
<reference evidence="3 4" key="2">
    <citation type="submission" date="2015-05" db="EMBL/GenBank/DDBJ databases">
        <authorList>
            <person name="Morales-Cruz A."/>
            <person name="Amrine K.C."/>
            <person name="Cantu D."/>
        </authorList>
    </citation>
    <scope>NUCLEOTIDE SEQUENCE [LARGE SCALE GENOMIC DNA]</scope>
    <source>
        <strain evidence="3">UCRPC4</strain>
    </source>
</reference>
<reference evidence="3 4" key="1">
    <citation type="submission" date="2015-05" db="EMBL/GenBank/DDBJ databases">
        <title>Distinctive expansion of gene families associated with plant cell wall degradation and secondary metabolism in the genomes of grapevine trunk pathogens.</title>
        <authorList>
            <person name="Lawrence D.P."/>
            <person name="Travadon R."/>
            <person name="Rolshausen P.E."/>
            <person name="Baumgartner K."/>
        </authorList>
    </citation>
    <scope>NUCLEOTIDE SEQUENCE [LARGE SCALE GENOMIC DNA]</scope>
    <source>
        <strain evidence="3">UCRPC4</strain>
    </source>
</reference>